<dbReference type="PROSITE" id="PS50931">
    <property type="entry name" value="HTH_LYSR"/>
    <property type="match status" value="1"/>
</dbReference>
<feature type="domain" description="HTH lysR-type" evidence="5">
    <location>
        <begin position="4"/>
        <end position="61"/>
    </location>
</feature>
<dbReference type="Gene3D" id="3.40.190.10">
    <property type="entry name" value="Periplasmic binding protein-like II"/>
    <property type="match status" value="2"/>
</dbReference>
<dbReference type="PANTHER" id="PTHR30118:SF6">
    <property type="entry name" value="HTH-TYPE TRANSCRIPTIONAL REGULATOR LEUO"/>
    <property type="match status" value="1"/>
</dbReference>
<organism evidence="6 7">
    <name type="scientific">Vibrio tubiashii</name>
    <dbReference type="NCBI Taxonomy" id="29498"/>
    <lineage>
        <taxon>Bacteria</taxon>
        <taxon>Pseudomonadati</taxon>
        <taxon>Pseudomonadota</taxon>
        <taxon>Gammaproteobacteria</taxon>
        <taxon>Vibrionales</taxon>
        <taxon>Vibrionaceae</taxon>
        <taxon>Vibrio</taxon>
        <taxon>Vibrio oreintalis group</taxon>
    </lineage>
</organism>
<dbReference type="SUPFAM" id="SSF46785">
    <property type="entry name" value="Winged helix' DNA-binding domain"/>
    <property type="match status" value="1"/>
</dbReference>
<dbReference type="InterPro" id="IPR037402">
    <property type="entry name" value="YidZ_PBP2"/>
</dbReference>
<dbReference type="InterPro" id="IPR005119">
    <property type="entry name" value="LysR_subst-bd"/>
</dbReference>
<dbReference type="RefSeq" id="WP_171320287.1">
    <property type="nucleotide sequence ID" value="NZ_VTXO01000001.1"/>
</dbReference>
<name>A0AAE5GMG1_9VIBR</name>
<sequence>MAKVDLNLIVIFDAIMREQSITIAAEQLAMTQPSVSKAVSRMRYAWRDPLFLKQGRGITPTPYAKKLWQEIADPLRQINSSISPPKFAPMTSSTQLRVALTDGISGLFWPKLRAIIEQRAHAIDLYAVPFQGNGELLLLNAEVDLVLDYFPTKHRHITVKHLYDNHFTCVMHPSHPLAEQDLSLGEFCHADHLLVSLSGDPSGAVDKCLMERGKQRRVAMTVNSFSSAIDLLQESNLICVMPFTVASKAIRKGQLVHKAVPISVPSPTISVAWHTRNQPSLALKWLINEIEQLVIHDSEIFTAPLLQVSPSTGSNLGNLCEINEQTPI</sequence>
<keyword evidence="3" id="KW-0238">DNA-binding</keyword>
<proteinExistence type="inferred from homology"/>
<dbReference type="PANTHER" id="PTHR30118">
    <property type="entry name" value="HTH-TYPE TRANSCRIPTIONAL REGULATOR LEUO-RELATED"/>
    <property type="match status" value="1"/>
</dbReference>
<dbReference type="AlphaFoldDB" id="A0AAE5GMG1"/>
<accession>A0AAE5GMG1</accession>
<dbReference type="InterPro" id="IPR036388">
    <property type="entry name" value="WH-like_DNA-bd_sf"/>
</dbReference>
<evidence type="ECO:0000313" key="7">
    <source>
        <dbReference type="Proteomes" id="UP000572722"/>
    </source>
</evidence>
<evidence type="ECO:0000256" key="4">
    <source>
        <dbReference type="ARBA" id="ARBA00023163"/>
    </source>
</evidence>
<dbReference type="InterPro" id="IPR050389">
    <property type="entry name" value="LysR-type_TF"/>
</dbReference>
<evidence type="ECO:0000256" key="1">
    <source>
        <dbReference type="ARBA" id="ARBA00009437"/>
    </source>
</evidence>
<dbReference type="EMBL" id="VTXO01000001">
    <property type="protein sequence ID" value="NOI79535.1"/>
    <property type="molecule type" value="Genomic_DNA"/>
</dbReference>
<dbReference type="GO" id="GO:0003677">
    <property type="term" value="F:DNA binding"/>
    <property type="evidence" value="ECO:0007669"/>
    <property type="project" value="UniProtKB-KW"/>
</dbReference>
<reference evidence="6 7" key="1">
    <citation type="submission" date="2019-08" db="EMBL/GenBank/DDBJ databases">
        <title>Draft genome sequencing and comparative genomics of hatchery-associated Vibrios.</title>
        <authorList>
            <person name="Kehlet-Delgado H."/>
            <person name="Mueller R.S."/>
        </authorList>
    </citation>
    <scope>NUCLEOTIDE SEQUENCE [LARGE SCALE GENOMIC DNA]</scope>
    <source>
        <strain evidence="6 7">01-65-5-1</strain>
    </source>
</reference>
<evidence type="ECO:0000259" key="5">
    <source>
        <dbReference type="PROSITE" id="PS50931"/>
    </source>
</evidence>
<dbReference type="CDD" id="cd08417">
    <property type="entry name" value="PBP2_Nitroaromatics_like"/>
    <property type="match status" value="1"/>
</dbReference>
<evidence type="ECO:0000256" key="2">
    <source>
        <dbReference type="ARBA" id="ARBA00023015"/>
    </source>
</evidence>
<dbReference type="Gene3D" id="1.10.10.10">
    <property type="entry name" value="Winged helix-like DNA-binding domain superfamily/Winged helix DNA-binding domain"/>
    <property type="match status" value="1"/>
</dbReference>
<dbReference type="InterPro" id="IPR036390">
    <property type="entry name" value="WH_DNA-bd_sf"/>
</dbReference>
<dbReference type="SUPFAM" id="SSF53850">
    <property type="entry name" value="Periplasmic binding protein-like II"/>
    <property type="match status" value="1"/>
</dbReference>
<comment type="similarity">
    <text evidence="1">Belongs to the LysR transcriptional regulatory family.</text>
</comment>
<dbReference type="InterPro" id="IPR000847">
    <property type="entry name" value="LysR_HTH_N"/>
</dbReference>
<dbReference type="GO" id="GO:0003700">
    <property type="term" value="F:DNA-binding transcription factor activity"/>
    <property type="evidence" value="ECO:0007669"/>
    <property type="project" value="InterPro"/>
</dbReference>
<dbReference type="Pfam" id="PF03466">
    <property type="entry name" value="LysR_substrate"/>
    <property type="match status" value="1"/>
</dbReference>
<comment type="caution">
    <text evidence="6">The sequence shown here is derived from an EMBL/GenBank/DDBJ whole genome shotgun (WGS) entry which is preliminary data.</text>
</comment>
<keyword evidence="2" id="KW-0805">Transcription regulation</keyword>
<protein>
    <submittedName>
        <fullName evidence="6">LysR family transcriptional regulator</fullName>
    </submittedName>
</protein>
<dbReference type="Proteomes" id="UP000572722">
    <property type="component" value="Unassembled WGS sequence"/>
</dbReference>
<keyword evidence="4" id="KW-0804">Transcription</keyword>
<evidence type="ECO:0000313" key="6">
    <source>
        <dbReference type="EMBL" id="NOI79535.1"/>
    </source>
</evidence>
<gene>
    <name evidence="6" type="ORF">F0237_02585</name>
</gene>
<evidence type="ECO:0000256" key="3">
    <source>
        <dbReference type="ARBA" id="ARBA00023125"/>
    </source>
</evidence>
<dbReference type="Pfam" id="PF00126">
    <property type="entry name" value="HTH_1"/>
    <property type="match status" value="1"/>
</dbReference>